<dbReference type="Proteomes" id="UP000095284">
    <property type="component" value="Unplaced"/>
</dbReference>
<dbReference type="eggNOG" id="ENOG502SHPF">
    <property type="taxonomic scope" value="Eukaryota"/>
</dbReference>
<dbReference type="WBParaSite" id="BXY_1101700.1">
    <property type="protein sequence ID" value="BXY_1101700.1"/>
    <property type="gene ID" value="BXY_1101700"/>
</dbReference>
<evidence type="ECO:0000313" key="4">
    <source>
        <dbReference type="Proteomes" id="UP000659654"/>
    </source>
</evidence>
<keyword evidence="1" id="KW-1133">Transmembrane helix</keyword>
<gene>
    <name evidence="2" type="ORF">BXYJ_LOCUS14765</name>
</gene>
<dbReference type="Proteomes" id="UP000582659">
    <property type="component" value="Unassembled WGS sequence"/>
</dbReference>
<evidence type="ECO:0000313" key="3">
    <source>
        <dbReference type="Proteomes" id="UP000095284"/>
    </source>
</evidence>
<name>A0A1I7SDB2_BURXY</name>
<dbReference type="Proteomes" id="UP000659654">
    <property type="component" value="Unassembled WGS sequence"/>
</dbReference>
<accession>A0A1I7SDB2</accession>
<proteinExistence type="predicted"/>
<keyword evidence="1" id="KW-0812">Transmembrane</keyword>
<evidence type="ECO:0000313" key="2">
    <source>
        <dbReference type="EMBL" id="CAD5234674.1"/>
    </source>
</evidence>
<reference evidence="5" key="1">
    <citation type="submission" date="2016-11" db="UniProtKB">
        <authorList>
            <consortium name="WormBaseParasite"/>
        </authorList>
    </citation>
    <scope>IDENTIFICATION</scope>
</reference>
<protein>
    <submittedName>
        <fullName evidence="2">(pine wood nematode) hypothetical protein</fullName>
    </submittedName>
</protein>
<reference evidence="2" key="2">
    <citation type="submission" date="2020-09" db="EMBL/GenBank/DDBJ databases">
        <authorList>
            <person name="Kikuchi T."/>
        </authorList>
    </citation>
    <scope>NUCLEOTIDE SEQUENCE</scope>
    <source>
        <strain evidence="2">Ka4C1</strain>
    </source>
</reference>
<dbReference type="OrthoDB" id="5797397at2759"/>
<organism evidence="3 5">
    <name type="scientific">Bursaphelenchus xylophilus</name>
    <name type="common">Pinewood nematode worm</name>
    <name type="synonym">Aphelenchoides xylophilus</name>
    <dbReference type="NCBI Taxonomy" id="6326"/>
    <lineage>
        <taxon>Eukaryota</taxon>
        <taxon>Metazoa</taxon>
        <taxon>Ecdysozoa</taxon>
        <taxon>Nematoda</taxon>
        <taxon>Chromadorea</taxon>
        <taxon>Rhabditida</taxon>
        <taxon>Tylenchina</taxon>
        <taxon>Tylenchomorpha</taxon>
        <taxon>Aphelenchoidea</taxon>
        <taxon>Aphelenchoididae</taxon>
        <taxon>Bursaphelenchus</taxon>
    </lineage>
</organism>
<feature type="transmembrane region" description="Helical" evidence="1">
    <location>
        <begin position="1356"/>
        <end position="1381"/>
    </location>
</feature>
<keyword evidence="4" id="KW-1185">Reference proteome</keyword>
<dbReference type="EMBL" id="CAJFDI010000006">
    <property type="protein sequence ID" value="CAD5234674.1"/>
    <property type="molecule type" value="Genomic_DNA"/>
</dbReference>
<evidence type="ECO:0000313" key="5">
    <source>
        <dbReference type="WBParaSite" id="BXY_1101700.1"/>
    </source>
</evidence>
<evidence type="ECO:0000256" key="1">
    <source>
        <dbReference type="SAM" id="Phobius"/>
    </source>
</evidence>
<keyword evidence="1" id="KW-0472">Membrane</keyword>
<sequence length="1421" mass="159083">MVQENSDNVFEMANISINALVLKNGDELRSADLDDGCFIFTVTSQNIQTENGKCTIRRVRLFRRCFNDNYEISGIILEENVINRDNQCFSLRATPMSVSGNCFIKTTNFTVPLDVKKTENVTELNGCFIFEKDMNATLYCGHTQTSPISITSYKQLIIHNIEGQVRLNTTNPVLKIPFSFDMPPKIVFSFDFLAFCLTDDNVKISGTGGGKGVICDFNNSRVTGMHNVFVIRSSELVDVTLKYQSPIQIYIPNVSPQIEARVKNDLDSVELVVYPTEVTNLTCSWSDSVNFLSGNCNDTVKRADLSDSLLTMEGCTQSGCTIQTIRVNIPPKISLKVDVYGIPETPVSSNRIVLYSGVSLNGYNDSFTLNNIKYSWYLNSTFKAKTQTFIIKGNTYKGGDKVTVILNVTANCNGVTGIGRARKIIQYALQPLVAITDSYQRSLSQGENLYIDASKSYNPNWPESVLRHQWTCYDFTKEGLCKLDDTIVYNQSYLTVDASFLYPGQRLKFIDYISDKPLNSTLSTIVTIQPRNAPTVTLLPSSQVFINFIDSIRTQAFVQSSGGHLDTEWHLFESDTNKSIDISKHFPNTKRSFDDTDPKQSILLSFTLTPGSNIILGLSSNKSYVIRLLAKNSAGIGWADRILSPKYIPLKLEVEVSADDPIYALETPVTLELVNKSINLSNSYIRFGIRSRSVGNVTADRWSRFSALKKYTTYLPSTIGDNNNTSECSTRASYQGLVELCDFNGYCIRGETQEFNVMSSRNFEKAYDNIMKMIDTDMESGALHNAIDKLLAVYQENCTAEVNKEIFDTLASKMISQISSSSDILELMEGMQYLNNVILWSSPGTMTKISEISSKVKYILGLESKNGKKREKRNADLMTAMAFGSGSRISEDMADELLRAYDLLISKNQQSETLYLSNIDDLLSAFCVQTDSNNMMEASGGKYTDIKLQALMPSYDSFLNDSYTLAGNSGDTIEFNSNFKVRYSEWKCSNGNVSCSEICLGSAQVKQEIFDDNEFMRSAFTSPMTSSTTIYDLVSDLFRIVFMDPINGQDVQMENYIQYTVQIPMINYSAALYYKCFIYTDSWNGDLCLTSNYAHKSSDSGYLMQCQCTSNGYIGVFKTAPSTPTYMPFYNEISLEFNTTQQGACTIDESKMAMDNLASTISVEENRFVNITSCNENGTFTAILRPALKQNQTSNSYVVQSIRKTVQQPGGFVAGVNFTINNVTIFIVARELFNDGNARRLSLRIDKTLKEVAPSHPDLVAQQWIQSMATNMRISEFRFKNYAILMGVMFNFTITLPFPGEISEERDLSAEVISLIIQEQIEYDELQLCDSDGQPLPIDPLTDIYQLVVAEQLNTLVVVLGVFITLTVTLGAILAGGLVVIKVRTDKLIQAHNREFDEHMNHASGPSETYDDQHAETLFFK</sequence>
<dbReference type="EMBL" id="CAJFCV020000006">
    <property type="protein sequence ID" value="CAG9130575.1"/>
    <property type="molecule type" value="Genomic_DNA"/>
</dbReference>